<evidence type="ECO:0000313" key="2">
    <source>
        <dbReference type="Proteomes" id="UP000284706"/>
    </source>
</evidence>
<proteinExistence type="predicted"/>
<evidence type="ECO:0000313" key="1">
    <source>
        <dbReference type="EMBL" id="PPQ72847.1"/>
    </source>
</evidence>
<dbReference type="InParanoid" id="A0A409W2W2"/>
<keyword evidence="2" id="KW-1185">Reference proteome</keyword>
<reference evidence="1 2" key="1">
    <citation type="journal article" date="2018" name="Evol. Lett.">
        <title>Horizontal gene cluster transfer increased hallucinogenic mushroom diversity.</title>
        <authorList>
            <person name="Reynolds H.T."/>
            <person name="Vijayakumar V."/>
            <person name="Gluck-Thaler E."/>
            <person name="Korotkin H.B."/>
            <person name="Matheny P.B."/>
            <person name="Slot J.C."/>
        </authorList>
    </citation>
    <scope>NUCLEOTIDE SEQUENCE [LARGE SCALE GENOMIC DNA]</scope>
    <source>
        <strain evidence="1 2">SRW20</strain>
    </source>
</reference>
<protein>
    <submittedName>
        <fullName evidence="1">Uncharacterized protein</fullName>
    </submittedName>
</protein>
<comment type="caution">
    <text evidence="1">The sequence shown here is derived from an EMBL/GenBank/DDBJ whole genome shotgun (WGS) entry which is preliminary data.</text>
</comment>
<organism evidence="1 2">
    <name type="scientific">Gymnopilus dilepis</name>
    <dbReference type="NCBI Taxonomy" id="231916"/>
    <lineage>
        <taxon>Eukaryota</taxon>
        <taxon>Fungi</taxon>
        <taxon>Dikarya</taxon>
        <taxon>Basidiomycota</taxon>
        <taxon>Agaricomycotina</taxon>
        <taxon>Agaricomycetes</taxon>
        <taxon>Agaricomycetidae</taxon>
        <taxon>Agaricales</taxon>
        <taxon>Agaricineae</taxon>
        <taxon>Hymenogastraceae</taxon>
        <taxon>Gymnopilus</taxon>
    </lineage>
</organism>
<dbReference type="AlphaFoldDB" id="A0A409W2W2"/>
<dbReference type="EMBL" id="NHYE01005436">
    <property type="protein sequence ID" value="PPQ72847.1"/>
    <property type="molecule type" value="Genomic_DNA"/>
</dbReference>
<accession>A0A409W2W2</accession>
<gene>
    <name evidence="1" type="ORF">CVT26_003480</name>
</gene>
<name>A0A409W2W2_9AGAR</name>
<sequence length="131" mass="13775">MASEPSAARRAINTPTHPALGRPCQFGRCSSTTTRCSGADNALYALGLDSDRRVDSLASSGLALGRFGATSTCGAGRCILGLERITNLSSTDDSYQSALPDRDVDYIGDPMCSPESLDVQYICLDAQHNGV</sequence>
<dbReference type="Proteomes" id="UP000284706">
    <property type="component" value="Unassembled WGS sequence"/>
</dbReference>